<dbReference type="EMBL" id="CP065666">
    <property type="protein sequence ID" value="QPS03424.1"/>
    <property type="molecule type" value="Genomic_DNA"/>
</dbReference>
<organism evidence="3 4">
    <name type="scientific">Acinetobacter johnsonii</name>
    <dbReference type="NCBI Taxonomy" id="40214"/>
    <lineage>
        <taxon>Bacteria</taxon>
        <taxon>Pseudomonadati</taxon>
        <taxon>Pseudomonadota</taxon>
        <taxon>Gammaproteobacteria</taxon>
        <taxon>Moraxellales</taxon>
        <taxon>Moraxellaceae</taxon>
        <taxon>Acinetobacter</taxon>
    </lineage>
</organism>
<name>A0A380UB90_ACIJO</name>
<protein>
    <submittedName>
        <fullName evidence="3">Dihydroneopterin triphosphate pyrophosphatase</fullName>
        <ecNumber evidence="3">3.6.1.-</ecNumber>
    </submittedName>
    <submittedName>
        <fullName evidence="2">NUDIX domain-containing protein</fullName>
    </submittedName>
</protein>
<dbReference type="EC" id="3.6.1.-" evidence="3"/>
<dbReference type="RefSeq" id="WP_004692506.1">
    <property type="nucleotide sequence ID" value="NZ_BBTB01000018.1"/>
</dbReference>
<dbReference type="PANTHER" id="PTHR43736">
    <property type="entry name" value="ADP-RIBOSE PYROPHOSPHATASE"/>
    <property type="match status" value="1"/>
</dbReference>
<proteinExistence type="predicted"/>
<dbReference type="InterPro" id="IPR000086">
    <property type="entry name" value="NUDIX_hydrolase_dom"/>
</dbReference>
<accession>A0A380UB90</accession>
<evidence type="ECO:0000313" key="5">
    <source>
        <dbReference type="Proteomes" id="UP000595107"/>
    </source>
</evidence>
<dbReference type="PANTHER" id="PTHR43736:SF1">
    <property type="entry name" value="DIHYDRONEOPTERIN TRIPHOSPHATE DIPHOSPHATASE"/>
    <property type="match status" value="1"/>
</dbReference>
<gene>
    <name evidence="3" type="primary">nudB</name>
    <name evidence="2" type="ORF">I6G67_14655</name>
    <name evidence="3" type="ORF">NCTC10308_03390</name>
</gene>
<dbReference type="EMBL" id="UFRV01000006">
    <property type="protein sequence ID" value="SUT99943.1"/>
    <property type="molecule type" value="Genomic_DNA"/>
</dbReference>
<dbReference type="Proteomes" id="UP000254227">
    <property type="component" value="Unassembled WGS sequence"/>
</dbReference>
<dbReference type="InterPro" id="IPR015797">
    <property type="entry name" value="NUDIX_hydrolase-like_dom_sf"/>
</dbReference>
<reference evidence="2 5" key="2">
    <citation type="submission" date="2020-12" db="EMBL/GenBank/DDBJ databases">
        <title>FDA dAtabase for Regulatory Grade micrObial Sequences (FDA-ARGOS): Supporting development and validation of Infectious Disease Dx tests.</title>
        <authorList>
            <person name="Sproer C."/>
            <person name="Gronow S."/>
            <person name="Severitt S."/>
            <person name="Schroder I."/>
            <person name="Tallon L."/>
            <person name="Sadzewicz L."/>
            <person name="Zhao X."/>
            <person name="Boylan J."/>
            <person name="Ott S."/>
            <person name="Bowen H."/>
            <person name="Vavikolanu K."/>
            <person name="Mehta A."/>
            <person name="Aluvathingal J."/>
            <person name="Nadendla S."/>
            <person name="Lowell S."/>
            <person name="Myers T."/>
            <person name="Yan Y."/>
            <person name="Sichtig H."/>
        </authorList>
    </citation>
    <scope>NUCLEOTIDE SEQUENCE [LARGE SCALE GENOMIC DNA]</scope>
    <source>
        <strain evidence="2 5">FDAARGOS_910</strain>
    </source>
</reference>
<feature type="domain" description="Nudix hydrolase" evidence="1">
    <location>
        <begin position="4"/>
        <end position="134"/>
    </location>
</feature>
<dbReference type="GO" id="GO:0016787">
    <property type="term" value="F:hydrolase activity"/>
    <property type="evidence" value="ECO:0007669"/>
    <property type="project" value="UniProtKB-KW"/>
</dbReference>
<reference evidence="3 4" key="1">
    <citation type="submission" date="2018-06" db="EMBL/GenBank/DDBJ databases">
        <authorList>
            <consortium name="Pathogen Informatics"/>
            <person name="Doyle S."/>
        </authorList>
    </citation>
    <scope>NUCLEOTIDE SEQUENCE [LARGE SCALE GENOMIC DNA]</scope>
    <source>
        <strain evidence="3 4">NCTC10308</strain>
    </source>
</reference>
<dbReference type="Gene3D" id="3.90.79.10">
    <property type="entry name" value="Nucleoside Triphosphate Pyrophosphohydrolase"/>
    <property type="match status" value="1"/>
</dbReference>
<evidence type="ECO:0000313" key="2">
    <source>
        <dbReference type="EMBL" id="QPS03424.1"/>
    </source>
</evidence>
<evidence type="ECO:0000313" key="4">
    <source>
        <dbReference type="Proteomes" id="UP000254227"/>
    </source>
</evidence>
<dbReference type="SUPFAM" id="SSF55811">
    <property type="entry name" value="Nudix"/>
    <property type="match status" value="1"/>
</dbReference>
<sequence>MIPIRSVVVSAVLLSKIESEIKLLLMKRVKGDYWCHVAGKVEENETASQAILREIKEETAIQPQRLFSADYIEQFYEPSLNVIEMIPAFVGFCAENQSVLLNHEHTEYRWCSLSEAKTLAIFSNQRKLYDFIWENFVLQQPIIHLEIT</sequence>
<dbReference type="CDD" id="cd04664">
    <property type="entry name" value="NUDIX_DHNTPase_like"/>
    <property type="match status" value="1"/>
</dbReference>
<evidence type="ECO:0000259" key="1">
    <source>
        <dbReference type="PROSITE" id="PS51462"/>
    </source>
</evidence>
<dbReference type="AlphaFoldDB" id="A0A380UB90"/>
<dbReference type="Pfam" id="PF00293">
    <property type="entry name" value="NUDIX"/>
    <property type="match status" value="1"/>
</dbReference>
<dbReference type="Proteomes" id="UP000595107">
    <property type="component" value="Chromosome"/>
</dbReference>
<keyword evidence="3" id="KW-0378">Hydrolase</keyword>
<dbReference type="PROSITE" id="PS51462">
    <property type="entry name" value="NUDIX"/>
    <property type="match status" value="1"/>
</dbReference>
<evidence type="ECO:0000313" key="3">
    <source>
        <dbReference type="EMBL" id="SUT99943.1"/>
    </source>
</evidence>